<dbReference type="InterPro" id="IPR004629">
    <property type="entry name" value="WecG_TagA_CpsF"/>
</dbReference>
<gene>
    <name evidence="3" type="ORF">GCM10022392_14030</name>
</gene>
<dbReference type="PANTHER" id="PTHR34136:SF1">
    <property type="entry name" value="UDP-N-ACETYL-D-MANNOSAMINURONIC ACID TRANSFERASE"/>
    <property type="match status" value="1"/>
</dbReference>
<comment type="caution">
    <text evidence="3">The sequence shown here is derived from an EMBL/GenBank/DDBJ whole genome shotgun (WGS) entry which is preliminary data.</text>
</comment>
<proteinExistence type="predicted"/>
<evidence type="ECO:0000313" key="3">
    <source>
        <dbReference type="EMBL" id="GAA4092841.1"/>
    </source>
</evidence>
<evidence type="ECO:0000256" key="2">
    <source>
        <dbReference type="ARBA" id="ARBA00022679"/>
    </source>
</evidence>
<dbReference type="EMBL" id="BAABCV010000004">
    <property type="protein sequence ID" value="GAA4092841.1"/>
    <property type="molecule type" value="Genomic_DNA"/>
</dbReference>
<dbReference type="Proteomes" id="UP001500841">
    <property type="component" value="Unassembled WGS sequence"/>
</dbReference>
<sequence>MQKYFKILLEFDHKLLKNSIEEAIRNKQKGYVCVVDANVLTVAQKNEHFLSILNHSLVNTCDGSSIATLAGIIHKKHLSALNGPQIFNYFIEKNYSQLLLGSNEETSNKIKEKLRSKGFDDTNLHILPLPFNDVEGFDYAGIAAITNELKPQIIWVSLGAPKQEIFMSKLLPYIDSSVMIGIGAAFDFYIGKIALPKFRIGPLKFIWISRVLSEPSKQISRIIPYIKILPSLYLQEKKWVRLNNQN</sequence>
<dbReference type="PANTHER" id="PTHR34136">
    <property type="match status" value="1"/>
</dbReference>
<protein>
    <recommendedName>
        <fullName evidence="5">N-acetylglucosaminyldiphosphoundecaprenol N-acetyl-beta-D-mannosaminyltransferase</fullName>
    </recommendedName>
</protein>
<reference evidence="4" key="1">
    <citation type="journal article" date="2019" name="Int. J. Syst. Evol. Microbiol.">
        <title>The Global Catalogue of Microorganisms (GCM) 10K type strain sequencing project: providing services to taxonomists for standard genome sequencing and annotation.</title>
        <authorList>
            <consortium name="The Broad Institute Genomics Platform"/>
            <consortium name="The Broad Institute Genome Sequencing Center for Infectious Disease"/>
            <person name="Wu L."/>
            <person name="Ma J."/>
        </authorList>
    </citation>
    <scope>NUCLEOTIDE SEQUENCE [LARGE SCALE GENOMIC DNA]</scope>
    <source>
        <strain evidence="4">JCM 17085</strain>
    </source>
</reference>
<dbReference type="RefSeq" id="WP_345102236.1">
    <property type="nucleotide sequence ID" value="NZ_BAABCV010000004.1"/>
</dbReference>
<evidence type="ECO:0000256" key="1">
    <source>
        <dbReference type="ARBA" id="ARBA00022676"/>
    </source>
</evidence>
<evidence type="ECO:0008006" key="5">
    <source>
        <dbReference type="Google" id="ProtNLM"/>
    </source>
</evidence>
<organism evidence="3 4">
    <name type="scientific">Mucilaginibacter panaciglaebae</name>
    <dbReference type="NCBI Taxonomy" id="502331"/>
    <lineage>
        <taxon>Bacteria</taxon>
        <taxon>Pseudomonadati</taxon>
        <taxon>Bacteroidota</taxon>
        <taxon>Sphingobacteriia</taxon>
        <taxon>Sphingobacteriales</taxon>
        <taxon>Sphingobacteriaceae</taxon>
        <taxon>Mucilaginibacter</taxon>
    </lineage>
</organism>
<keyword evidence="4" id="KW-1185">Reference proteome</keyword>
<evidence type="ECO:0000313" key="4">
    <source>
        <dbReference type="Proteomes" id="UP001500841"/>
    </source>
</evidence>
<keyword evidence="2" id="KW-0808">Transferase</keyword>
<keyword evidence="1" id="KW-0328">Glycosyltransferase</keyword>
<accession>A0ABP7WNI2</accession>
<dbReference type="CDD" id="cd06533">
    <property type="entry name" value="Glyco_transf_WecG_TagA"/>
    <property type="match status" value="1"/>
</dbReference>
<dbReference type="Pfam" id="PF03808">
    <property type="entry name" value="Glyco_tran_WecG"/>
    <property type="match status" value="1"/>
</dbReference>
<name>A0ABP7WNI2_9SPHI</name>